<protein>
    <submittedName>
        <fullName evidence="2">Pimeloyl-ACP methyl ester carboxylesterase</fullName>
    </submittedName>
</protein>
<dbReference type="InterPro" id="IPR029058">
    <property type="entry name" value="AB_hydrolase_fold"/>
</dbReference>
<keyword evidence="3" id="KW-1185">Reference proteome</keyword>
<dbReference type="Gene3D" id="3.40.50.1820">
    <property type="entry name" value="alpha/beta hydrolase"/>
    <property type="match status" value="1"/>
</dbReference>
<dbReference type="AlphaFoldDB" id="A0A1H8YPX1"/>
<dbReference type="GO" id="GO:0003824">
    <property type="term" value="F:catalytic activity"/>
    <property type="evidence" value="ECO:0007669"/>
    <property type="project" value="InterPro"/>
</dbReference>
<dbReference type="PANTHER" id="PTHR43798">
    <property type="entry name" value="MONOACYLGLYCEROL LIPASE"/>
    <property type="match status" value="1"/>
</dbReference>
<dbReference type="Pfam" id="PF00561">
    <property type="entry name" value="Abhydrolase_1"/>
    <property type="match status" value="1"/>
</dbReference>
<evidence type="ECO:0000259" key="1">
    <source>
        <dbReference type="Pfam" id="PF00561"/>
    </source>
</evidence>
<feature type="domain" description="AB hydrolase-1" evidence="1">
    <location>
        <begin position="22"/>
        <end position="258"/>
    </location>
</feature>
<accession>A0A1H8YPX1</accession>
<dbReference type="RefSeq" id="WP_091629427.1">
    <property type="nucleotide sequence ID" value="NZ_FOEF01000041.1"/>
</dbReference>
<proteinExistence type="predicted"/>
<reference evidence="2 3" key="1">
    <citation type="submission" date="2016-10" db="EMBL/GenBank/DDBJ databases">
        <authorList>
            <person name="de Groot N.N."/>
        </authorList>
    </citation>
    <scope>NUCLEOTIDE SEQUENCE [LARGE SCALE GENOMIC DNA]</scope>
    <source>
        <strain evidence="2 3">DSM 44993</strain>
    </source>
</reference>
<organism evidence="2 3">
    <name type="scientific">Amycolatopsis saalfeldensis</name>
    <dbReference type="NCBI Taxonomy" id="394193"/>
    <lineage>
        <taxon>Bacteria</taxon>
        <taxon>Bacillati</taxon>
        <taxon>Actinomycetota</taxon>
        <taxon>Actinomycetes</taxon>
        <taxon>Pseudonocardiales</taxon>
        <taxon>Pseudonocardiaceae</taxon>
        <taxon>Amycolatopsis</taxon>
    </lineage>
</organism>
<gene>
    <name evidence="2" type="ORF">SAMN04489732_14111</name>
</gene>
<dbReference type="InterPro" id="IPR000639">
    <property type="entry name" value="Epox_hydrolase-like"/>
</dbReference>
<dbReference type="InterPro" id="IPR050266">
    <property type="entry name" value="AB_hydrolase_sf"/>
</dbReference>
<evidence type="ECO:0000313" key="2">
    <source>
        <dbReference type="EMBL" id="SEP54254.1"/>
    </source>
</evidence>
<dbReference type="EMBL" id="FOEF01000041">
    <property type="protein sequence ID" value="SEP54254.1"/>
    <property type="molecule type" value="Genomic_DNA"/>
</dbReference>
<dbReference type="OrthoDB" id="3771266at2"/>
<sequence>MPEHLSVAGGILAYEVTGSSGPLVLLAHGIGNSRDAYRFVAPALADSGHRVAAVDLRGCGESSVDWAAYGQPDIADDLMALIRHLGGPAVLVGHSISGGAATIVAAKAPELVTAVVELGPFTRKLDFSLGDLRNAAYRRGALTMAGTELGSVGAWKKYLDNAYPGPKPTDWEESLDRTTAMLREPGRMKALQAMGRSGTADSDPALAGVHCPALVVMGTLDPDWASPQAEGEAIVAAMPPGVGRLEMIPGAGHYPHVQFPAETVTLIQDFLGSLRA</sequence>
<name>A0A1H8YPX1_9PSEU</name>
<evidence type="ECO:0000313" key="3">
    <source>
        <dbReference type="Proteomes" id="UP000198582"/>
    </source>
</evidence>
<dbReference type="PRINTS" id="PR00412">
    <property type="entry name" value="EPOXHYDRLASE"/>
</dbReference>
<dbReference type="SUPFAM" id="SSF53474">
    <property type="entry name" value="alpha/beta-Hydrolases"/>
    <property type="match status" value="1"/>
</dbReference>
<dbReference type="Proteomes" id="UP000198582">
    <property type="component" value="Unassembled WGS sequence"/>
</dbReference>
<dbReference type="InterPro" id="IPR000073">
    <property type="entry name" value="AB_hydrolase_1"/>
</dbReference>
<dbReference type="STRING" id="394193.SAMN04489732_14111"/>